<organism evidence="2 3">
    <name type="scientific">Mycena maculata</name>
    <dbReference type="NCBI Taxonomy" id="230809"/>
    <lineage>
        <taxon>Eukaryota</taxon>
        <taxon>Fungi</taxon>
        <taxon>Dikarya</taxon>
        <taxon>Basidiomycota</taxon>
        <taxon>Agaricomycotina</taxon>
        <taxon>Agaricomycetes</taxon>
        <taxon>Agaricomycetidae</taxon>
        <taxon>Agaricales</taxon>
        <taxon>Marasmiineae</taxon>
        <taxon>Mycenaceae</taxon>
        <taxon>Mycena</taxon>
    </lineage>
</organism>
<feature type="compositionally biased region" description="Basic residues" evidence="1">
    <location>
        <begin position="82"/>
        <end position="93"/>
    </location>
</feature>
<evidence type="ECO:0000256" key="1">
    <source>
        <dbReference type="SAM" id="MobiDB-lite"/>
    </source>
</evidence>
<comment type="caution">
    <text evidence="2">The sequence shown here is derived from an EMBL/GenBank/DDBJ whole genome shotgun (WGS) entry which is preliminary data.</text>
</comment>
<proteinExistence type="predicted"/>
<dbReference type="EMBL" id="JARJLG010000009">
    <property type="protein sequence ID" value="KAJ7778025.1"/>
    <property type="molecule type" value="Genomic_DNA"/>
</dbReference>
<keyword evidence="3" id="KW-1185">Reference proteome</keyword>
<feature type="region of interest" description="Disordered" evidence="1">
    <location>
        <begin position="78"/>
        <end position="99"/>
    </location>
</feature>
<evidence type="ECO:0008006" key="4">
    <source>
        <dbReference type="Google" id="ProtNLM"/>
    </source>
</evidence>
<dbReference type="AlphaFoldDB" id="A0AAD7NWK5"/>
<name>A0AAD7NWK5_9AGAR</name>
<feature type="region of interest" description="Disordered" evidence="1">
    <location>
        <begin position="223"/>
        <end position="243"/>
    </location>
</feature>
<protein>
    <recommendedName>
        <fullName evidence="4">SAP domain-containing protein</fullName>
    </recommendedName>
</protein>
<reference evidence="2" key="1">
    <citation type="submission" date="2023-03" db="EMBL/GenBank/DDBJ databases">
        <title>Massive genome expansion in bonnet fungi (Mycena s.s.) driven by repeated elements and novel gene families across ecological guilds.</title>
        <authorList>
            <consortium name="Lawrence Berkeley National Laboratory"/>
            <person name="Harder C.B."/>
            <person name="Miyauchi S."/>
            <person name="Viragh M."/>
            <person name="Kuo A."/>
            <person name="Thoen E."/>
            <person name="Andreopoulos B."/>
            <person name="Lu D."/>
            <person name="Skrede I."/>
            <person name="Drula E."/>
            <person name="Henrissat B."/>
            <person name="Morin E."/>
            <person name="Kohler A."/>
            <person name="Barry K."/>
            <person name="LaButti K."/>
            <person name="Morin E."/>
            <person name="Salamov A."/>
            <person name="Lipzen A."/>
            <person name="Mereny Z."/>
            <person name="Hegedus B."/>
            <person name="Baldrian P."/>
            <person name="Stursova M."/>
            <person name="Weitz H."/>
            <person name="Taylor A."/>
            <person name="Grigoriev I.V."/>
            <person name="Nagy L.G."/>
            <person name="Martin F."/>
            <person name="Kauserud H."/>
        </authorList>
    </citation>
    <scope>NUCLEOTIDE SEQUENCE</scope>
    <source>
        <strain evidence="2">CBHHK188m</strain>
    </source>
</reference>
<accession>A0AAD7NWK5</accession>
<evidence type="ECO:0000313" key="3">
    <source>
        <dbReference type="Proteomes" id="UP001215280"/>
    </source>
</evidence>
<sequence length="390" mass="43764">MPKDVSKDDPGLPFPSEYGPEGFATQYIHLKYLTNTQLSDHCKTFKLPHSGNKTVLTEHLKMFSQDNSRWEILIPGATNSHKGIRNPNKKSKPKGSELRRENLFNGAPGVHIANAPVTERSKDLRTAEQKAAIIPWAQRIVKQYPYQTHTPETGTNPSIYISPPAPSIPPAPSVGPALQATIKPTVAYQYSNSLEIGTILLCAAFHTFFVHANSSTVESSSVTPTADVSMHDTDGDNTDMDSPTRTLKMAHGKLITFRECDIPDPPAVSYAKSIEELPWVWDDNSPDWNGTSPLSINNTPIPLVYWPTVYKYWKGTQWKGVKKTWFDWKILFRAMSGMSMEDFWVHFSAPDKFGQLHPLKYTPLLARLAAEWKVADEKLADLARHELTNH</sequence>
<gene>
    <name evidence="2" type="ORF">DFH07DRAFT_1036538</name>
</gene>
<dbReference type="Proteomes" id="UP001215280">
    <property type="component" value="Unassembled WGS sequence"/>
</dbReference>
<evidence type="ECO:0000313" key="2">
    <source>
        <dbReference type="EMBL" id="KAJ7778025.1"/>
    </source>
</evidence>